<reference evidence="2" key="1">
    <citation type="journal article" date="2023" name="G3 (Bethesda)">
        <title>Genome assembly and association tests identify interacting loci associated with vigor, precocity, and sex in interspecific pistachio rootstocks.</title>
        <authorList>
            <person name="Palmer W."/>
            <person name="Jacygrad E."/>
            <person name="Sagayaradj S."/>
            <person name="Cavanaugh K."/>
            <person name="Han R."/>
            <person name="Bertier L."/>
            <person name="Beede B."/>
            <person name="Kafkas S."/>
            <person name="Golino D."/>
            <person name="Preece J."/>
            <person name="Michelmore R."/>
        </authorList>
    </citation>
    <scope>NUCLEOTIDE SEQUENCE [LARGE SCALE GENOMIC DNA]</scope>
</reference>
<gene>
    <name evidence="1" type="ORF">Patl1_18152</name>
</gene>
<evidence type="ECO:0000313" key="1">
    <source>
        <dbReference type="EMBL" id="KAJ0105790.1"/>
    </source>
</evidence>
<dbReference type="Proteomes" id="UP001164250">
    <property type="component" value="Chromosome 2"/>
</dbReference>
<name>A0ACC1C0V6_9ROSI</name>
<keyword evidence="2" id="KW-1185">Reference proteome</keyword>
<proteinExistence type="predicted"/>
<sequence length="492" mass="54320">MSSLFQLSLDKLLDINKMTEADSNNITLGREIIIPIKCYCAGRFSQAIVNYNISTSDSFALVACGVFEGLVKAQSLADENPGGPHQSTGQEDDGTGLIATKFGVPERMIWEANKLGSFDTIYPGSTLLIPTKDIPFVNLDIQPHNDDPAPSPREVIPLRKVTPSAKKTTLHIQIFFGVGLAAAVVLMIIACCAFICIRRKNHPRNFQPLSPRSSVSSNLSPDFLIGVSKLKHSLVNFSLEELRIATEDFNEASVIGKAVYRGRIDGSNVVIEHMSSEDSARHVISILTKISHLNVVRLEGCCYGNTPYLVFEFAENGAIHYIHYCTKPAYVHRNINSRNVLITMDWRAKISGFRLAKPLIRNNEKEETNWNESVVVGTKGYLAPEYLSDGMASLKVDVFAYGVVLLELLSAKEVTVEGILLKDSVNFLVDARFENSSGSVDELKKFLDPTLEGDYQLGEAMCLTLLAKACIQEDPYLRPTMNDVLKALSRIV</sequence>
<organism evidence="1 2">
    <name type="scientific">Pistacia atlantica</name>
    <dbReference type="NCBI Taxonomy" id="434234"/>
    <lineage>
        <taxon>Eukaryota</taxon>
        <taxon>Viridiplantae</taxon>
        <taxon>Streptophyta</taxon>
        <taxon>Embryophyta</taxon>
        <taxon>Tracheophyta</taxon>
        <taxon>Spermatophyta</taxon>
        <taxon>Magnoliopsida</taxon>
        <taxon>eudicotyledons</taxon>
        <taxon>Gunneridae</taxon>
        <taxon>Pentapetalae</taxon>
        <taxon>rosids</taxon>
        <taxon>malvids</taxon>
        <taxon>Sapindales</taxon>
        <taxon>Anacardiaceae</taxon>
        <taxon>Pistacia</taxon>
    </lineage>
</organism>
<dbReference type="EMBL" id="CM047898">
    <property type="protein sequence ID" value="KAJ0105790.1"/>
    <property type="molecule type" value="Genomic_DNA"/>
</dbReference>
<evidence type="ECO:0000313" key="2">
    <source>
        <dbReference type="Proteomes" id="UP001164250"/>
    </source>
</evidence>
<protein>
    <submittedName>
        <fullName evidence="1">Uncharacterized protein</fullName>
    </submittedName>
</protein>
<comment type="caution">
    <text evidence="1">The sequence shown here is derived from an EMBL/GenBank/DDBJ whole genome shotgun (WGS) entry which is preliminary data.</text>
</comment>
<accession>A0ACC1C0V6</accession>